<organism evidence="8 9">
    <name type="scientific">Brevibacterium luteolum</name>
    <dbReference type="NCBI Taxonomy" id="199591"/>
    <lineage>
        <taxon>Bacteria</taxon>
        <taxon>Bacillati</taxon>
        <taxon>Actinomycetota</taxon>
        <taxon>Actinomycetes</taxon>
        <taxon>Micrococcales</taxon>
        <taxon>Brevibacteriaceae</taxon>
        <taxon>Brevibacterium</taxon>
    </lineage>
</organism>
<feature type="modified residue" description="4-aspartylphosphate" evidence="5">
    <location>
        <position position="61"/>
    </location>
</feature>
<evidence type="ECO:0000256" key="2">
    <source>
        <dbReference type="ARBA" id="ARBA00023015"/>
    </source>
</evidence>
<feature type="domain" description="HTH luxR-type" evidence="6">
    <location>
        <begin position="158"/>
        <end position="223"/>
    </location>
</feature>
<dbReference type="InterPro" id="IPR039420">
    <property type="entry name" value="WalR-like"/>
</dbReference>
<dbReference type="GO" id="GO:0006355">
    <property type="term" value="P:regulation of DNA-templated transcription"/>
    <property type="evidence" value="ECO:0007669"/>
    <property type="project" value="InterPro"/>
</dbReference>
<dbReference type="InterPro" id="IPR000792">
    <property type="entry name" value="Tscrpt_reg_LuxR_C"/>
</dbReference>
<dbReference type="Pfam" id="PF00072">
    <property type="entry name" value="Response_reg"/>
    <property type="match status" value="1"/>
</dbReference>
<accession>A0A6G8KU67</accession>
<proteinExistence type="predicted"/>
<dbReference type="PROSITE" id="PS50043">
    <property type="entry name" value="HTH_LUXR_2"/>
    <property type="match status" value="1"/>
</dbReference>
<dbReference type="RefSeq" id="WP_165882846.1">
    <property type="nucleotide sequence ID" value="NZ_CP035810.1"/>
</dbReference>
<name>A0A6G8KU67_9MICO</name>
<dbReference type="AlphaFoldDB" id="A0A6G8KU67"/>
<dbReference type="PANTHER" id="PTHR43214">
    <property type="entry name" value="TWO-COMPONENT RESPONSE REGULATOR"/>
    <property type="match status" value="1"/>
</dbReference>
<evidence type="ECO:0000259" key="6">
    <source>
        <dbReference type="PROSITE" id="PS50043"/>
    </source>
</evidence>
<dbReference type="PANTHER" id="PTHR43214:SF24">
    <property type="entry name" value="TRANSCRIPTIONAL REGULATORY PROTEIN NARL-RELATED"/>
    <property type="match status" value="1"/>
</dbReference>
<evidence type="ECO:0000256" key="5">
    <source>
        <dbReference type="PROSITE-ProRule" id="PRU00169"/>
    </source>
</evidence>
<dbReference type="PROSITE" id="PS50110">
    <property type="entry name" value="RESPONSE_REGULATORY"/>
    <property type="match status" value="1"/>
</dbReference>
<keyword evidence="2" id="KW-0805">Transcription regulation</keyword>
<gene>
    <name evidence="8" type="ORF">EW640_02775</name>
</gene>
<feature type="domain" description="Response regulatory" evidence="7">
    <location>
        <begin position="10"/>
        <end position="126"/>
    </location>
</feature>
<dbReference type="PRINTS" id="PR00038">
    <property type="entry name" value="HTHLUXR"/>
</dbReference>
<reference evidence="8 9" key="1">
    <citation type="submission" date="2019-02" db="EMBL/GenBank/DDBJ databases">
        <title>Complete Genome Sequence and Methylome Analysis of Brevibacterium luteolum NEB1784.</title>
        <authorList>
            <person name="Fomenkov A."/>
            <person name="Roberts R.J."/>
        </authorList>
    </citation>
    <scope>NUCLEOTIDE SEQUENCE [LARGE SCALE GENOMIC DNA]</scope>
    <source>
        <strain evidence="8 9">NEB1784</strain>
    </source>
</reference>
<dbReference type="GO" id="GO:0000160">
    <property type="term" value="P:phosphorelay signal transduction system"/>
    <property type="evidence" value="ECO:0007669"/>
    <property type="project" value="InterPro"/>
</dbReference>
<dbReference type="InterPro" id="IPR011006">
    <property type="entry name" value="CheY-like_superfamily"/>
</dbReference>
<dbReference type="CDD" id="cd06170">
    <property type="entry name" value="LuxR_C_like"/>
    <property type="match status" value="1"/>
</dbReference>
<dbReference type="PROSITE" id="PS00622">
    <property type="entry name" value="HTH_LUXR_1"/>
    <property type="match status" value="1"/>
</dbReference>
<evidence type="ECO:0000256" key="1">
    <source>
        <dbReference type="ARBA" id="ARBA00022553"/>
    </source>
</evidence>
<dbReference type="InterPro" id="IPR001789">
    <property type="entry name" value="Sig_transdc_resp-reg_receiver"/>
</dbReference>
<dbReference type="SMART" id="SM00421">
    <property type="entry name" value="HTH_LUXR"/>
    <property type="match status" value="1"/>
</dbReference>
<dbReference type="SUPFAM" id="SSF52172">
    <property type="entry name" value="CheY-like"/>
    <property type="match status" value="1"/>
</dbReference>
<keyword evidence="3" id="KW-0238">DNA-binding</keyword>
<dbReference type="SMART" id="SM00448">
    <property type="entry name" value="REC"/>
    <property type="match status" value="1"/>
</dbReference>
<dbReference type="Proteomes" id="UP000501518">
    <property type="component" value="Chromosome"/>
</dbReference>
<protein>
    <submittedName>
        <fullName evidence="8">Response regulator transcription factor</fullName>
    </submittedName>
</protein>
<evidence type="ECO:0000259" key="7">
    <source>
        <dbReference type="PROSITE" id="PS50110"/>
    </source>
</evidence>
<dbReference type="KEGG" id="blut:EW640_02775"/>
<dbReference type="InterPro" id="IPR058245">
    <property type="entry name" value="NreC/VraR/RcsB-like_REC"/>
</dbReference>
<evidence type="ECO:0000313" key="8">
    <source>
        <dbReference type="EMBL" id="QIN28318.1"/>
    </source>
</evidence>
<sequence length="225" mass="24067">MSTQPRLAVRVLIADDQPLLLSALATVIDAVDGLEITATAANGAEALEYMVSHRVDVAVLDIRMPVLDGLETARRIRQQHPDTAVLFLTTFNEPELVREALDAGAAGFLLKDADPTELATGIQAVSSGQPVISAAAAGHLVTAYQEMLTTARRTAPEAVPGLSTLTPREFEVFELIAQGLTNAEIADELVIGETTVKTHVSNLLLKLQCRDRIALVVLAADLRRN</sequence>
<evidence type="ECO:0000256" key="4">
    <source>
        <dbReference type="ARBA" id="ARBA00023163"/>
    </source>
</evidence>
<keyword evidence="1 5" id="KW-0597">Phosphoprotein</keyword>
<dbReference type="EMBL" id="CP035810">
    <property type="protein sequence ID" value="QIN28318.1"/>
    <property type="molecule type" value="Genomic_DNA"/>
</dbReference>
<dbReference type="GO" id="GO:0003677">
    <property type="term" value="F:DNA binding"/>
    <property type="evidence" value="ECO:0007669"/>
    <property type="project" value="UniProtKB-KW"/>
</dbReference>
<keyword evidence="4" id="KW-0804">Transcription</keyword>
<dbReference type="CDD" id="cd17535">
    <property type="entry name" value="REC_NarL-like"/>
    <property type="match status" value="1"/>
</dbReference>
<dbReference type="Gene3D" id="3.40.50.2300">
    <property type="match status" value="1"/>
</dbReference>
<evidence type="ECO:0000256" key="3">
    <source>
        <dbReference type="ARBA" id="ARBA00023125"/>
    </source>
</evidence>
<dbReference type="Pfam" id="PF00196">
    <property type="entry name" value="GerE"/>
    <property type="match status" value="1"/>
</dbReference>
<evidence type="ECO:0000313" key="9">
    <source>
        <dbReference type="Proteomes" id="UP000501518"/>
    </source>
</evidence>